<keyword evidence="3" id="KW-0677">Repeat</keyword>
<dbReference type="Gene3D" id="1.25.40.10">
    <property type="entry name" value="Tetratricopeptide repeat domain"/>
    <property type="match status" value="2"/>
</dbReference>
<dbReference type="Proteomes" id="UP000076858">
    <property type="component" value="Unassembled WGS sequence"/>
</dbReference>
<evidence type="ECO:0000256" key="3">
    <source>
        <dbReference type="ARBA" id="ARBA00022737"/>
    </source>
</evidence>
<feature type="compositionally biased region" description="Basic and acidic residues" evidence="7">
    <location>
        <begin position="799"/>
        <end position="818"/>
    </location>
</feature>
<comment type="caution">
    <text evidence="8">The sequence shown here is derived from an EMBL/GenBank/DDBJ whole genome shotgun (WGS) entry which is preliminary data.</text>
</comment>
<dbReference type="Pfam" id="PF05843">
    <property type="entry name" value="Suf"/>
    <property type="match status" value="1"/>
</dbReference>
<dbReference type="SMART" id="SM00360">
    <property type="entry name" value="RRM"/>
    <property type="match status" value="2"/>
</dbReference>
<organism evidence="8 9">
    <name type="scientific">Daphnia magna</name>
    <dbReference type="NCBI Taxonomy" id="35525"/>
    <lineage>
        <taxon>Eukaryota</taxon>
        <taxon>Metazoa</taxon>
        <taxon>Ecdysozoa</taxon>
        <taxon>Arthropoda</taxon>
        <taxon>Crustacea</taxon>
        <taxon>Branchiopoda</taxon>
        <taxon>Diplostraca</taxon>
        <taxon>Cladocera</taxon>
        <taxon>Anomopoda</taxon>
        <taxon>Daphniidae</taxon>
        <taxon>Daphnia</taxon>
    </lineage>
</organism>
<feature type="compositionally biased region" description="Basic and acidic residues" evidence="7">
    <location>
        <begin position="1"/>
        <end position="27"/>
    </location>
</feature>
<dbReference type="SUPFAM" id="SSF54928">
    <property type="entry name" value="RNA-binding domain, RBD"/>
    <property type="match status" value="2"/>
</dbReference>
<keyword evidence="5" id="KW-0508">mRNA splicing</keyword>
<name>A0A0P5SLV3_9CRUS</name>
<evidence type="ECO:0000313" key="8">
    <source>
        <dbReference type="EMBL" id="KZS14538.1"/>
    </source>
</evidence>
<dbReference type="PANTHER" id="PTHR17204">
    <property type="entry name" value="PRE-MRNA PROCESSING PROTEIN PRP39-RELATED"/>
    <property type="match status" value="1"/>
</dbReference>
<evidence type="ECO:0000256" key="4">
    <source>
        <dbReference type="ARBA" id="ARBA00022884"/>
    </source>
</evidence>
<dbReference type="Gene3D" id="3.30.70.330">
    <property type="match status" value="2"/>
</dbReference>
<dbReference type="InterPro" id="IPR035979">
    <property type="entry name" value="RBD_domain_sf"/>
</dbReference>
<dbReference type="AlphaFoldDB" id="A0A0P5SLV3"/>
<evidence type="ECO:0000256" key="5">
    <source>
        <dbReference type="ARBA" id="ARBA00023187"/>
    </source>
</evidence>
<keyword evidence="4" id="KW-0694">RNA-binding</keyword>
<evidence type="ECO:0000256" key="2">
    <source>
        <dbReference type="ARBA" id="ARBA00022664"/>
    </source>
</evidence>
<dbReference type="PROSITE" id="PS50102">
    <property type="entry name" value="RRM"/>
    <property type="match status" value="2"/>
</dbReference>
<dbReference type="GO" id="GO:0006397">
    <property type="term" value="P:mRNA processing"/>
    <property type="evidence" value="ECO:0007669"/>
    <property type="project" value="UniProtKB-KW"/>
</dbReference>
<dbReference type="FunFam" id="3.30.70.330:FF:001337">
    <property type="entry name" value="SART-3/p110 homolog"/>
    <property type="match status" value="1"/>
</dbReference>
<proteinExistence type="predicted"/>
<dbReference type="SMART" id="SM00386">
    <property type="entry name" value="HAT"/>
    <property type="match status" value="7"/>
</dbReference>
<feature type="region of interest" description="Disordered" evidence="7">
    <location>
        <begin position="795"/>
        <end position="818"/>
    </location>
</feature>
<keyword evidence="9" id="KW-1185">Reference proteome</keyword>
<dbReference type="SUPFAM" id="SSF48452">
    <property type="entry name" value="TPR-like"/>
    <property type="match status" value="1"/>
</dbReference>
<gene>
    <name evidence="8" type="ORF">APZ42_019854</name>
</gene>
<feature type="region of interest" description="Disordered" evidence="7">
    <location>
        <begin position="833"/>
        <end position="863"/>
    </location>
</feature>
<accession>A0A0P5SLV3</accession>
<dbReference type="OrthoDB" id="360390at2759"/>
<evidence type="ECO:0000313" key="9">
    <source>
        <dbReference type="Proteomes" id="UP000076858"/>
    </source>
</evidence>
<keyword evidence="6" id="KW-0539">Nucleus</keyword>
<evidence type="ECO:0000256" key="7">
    <source>
        <dbReference type="SAM" id="MobiDB-lite"/>
    </source>
</evidence>
<evidence type="ECO:0000256" key="6">
    <source>
        <dbReference type="ARBA" id="ARBA00023242"/>
    </source>
</evidence>
<feature type="region of interest" description="Disordered" evidence="7">
    <location>
        <begin position="547"/>
        <end position="617"/>
    </location>
</feature>
<dbReference type="GO" id="GO:0008380">
    <property type="term" value="P:RNA splicing"/>
    <property type="evidence" value="ECO:0007669"/>
    <property type="project" value="UniProtKB-KW"/>
</dbReference>
<dbReference type="EMBL" id="LRGB01000944">
    <property type="protein sequence ID" value="KZS14538.1"/>
    <property type="molecule type" value="Genomic_DNA"/>
</dbReference>
<dbReference type="CDD" id="cd12391">
    <property type="entry name" value="RRM1_SART3"/>
    <property type="match status" value="1"/>
</dbReference>
<dbReference type="InterPro" id="IPR034217">
    <property type="entry name" value="SART3_RRM1"/>
</dbReference>
<sequence length="863" mass="99067">MEIQQDLKDGYENEKIGFEENDSHVDGSESSDTDDSEKEREEHYALERRVVELRKELSKSPNAYNTHVELISCLKKLGELDQLQHARESMHAIYPLTEELWLDWLRDEIKLSLSDEDKKKVESLFLRATGDYLSIDIWVEYIQFCLAGMDIGGAEALEKIRTVMEEAIRHGGLHVVKGGLLWDSYRDFEMAIYQSTKAKTETENINQAKKITHLFNRQLSVPLLDMERTWKEYNDWLEILDQKVETHVKASYDKAKIQLEKISPLEDTLLIAVENDDKAAVYRTYLDLEMNEIKDPSRIQALFERVVAEIPLYDAFWMDYCKYVDRQFKTAETTFAVFRRAVRNCPWNGPIWASYIFAAERYEKEDSFISGLVQNAFVAGLASAADLLAVWLGFIEYLVRKCKSDDSEQIVQLREAFTRATEHLHQSFDIEGDPECILLQYWAYFEAKKLNNMPKARELWRQIMGQGHGKSAQWWLARIQFERAHANDVTEVRKLFVKSINAVTSFDWPELIVKQWLQFEREEGDLQTMDNAQLRCDARMEKVKKERESKIVKDLDTGKGRKRGKTEENHDSVSIPPKKAKIGHNSASTTKSDTGNTTETRTNASQPVKPITIPQPIADPCRHANTVFLSNLDFNISEEDIRSTMSSSGTITDIRLVRDYKQRSKGFCYVEFSSSDEVKEALKRDREPLKGRPMFISPSEPDSALKHPAFKYQSTLEKKKLFVKGLASTTTKEDLENLFSKFGILKDVRLATFRTGISKGIAYVEFEDEVSATMAMNKTDGTTFQDRVLTVALSNPPPRYDKKTTDREELSLGGGARERKTQLSFVPISILRQAKSSTMPPPPPPLGAQKSNADFRSMLLNKK</sequence>
<dbReference type="InterPro" id="IPR011990">
    <property type="entry name" value="TPR-like_helical_dom_sf"/>
</dbReference>
<dbReference type="FunFam" id="1.25.40.10:FF:000098">
    <property type="entry name" value="Squamous cell carcinoma antigen recognized by T-cells 3"/>
    <property type="match status" value="1"/>
</dbReference>
<feature type="compositionally biased region" description="Polar residues" evidence="7">
    <location>
        <begin position="585"/>
        <end position="606"/>
    </location>
</feature>
<dbReference type="Pfam" id="PF00076">
    <property type="entry name" value="RRM_1"/>
    <property type="match status" value="2"/>
</dbReference>
<dbReference type="GO" id="GO:0003723">
    <property type="term" value="F:RNA binding"/>
    <property type="evidence" value="ECO:0007669"/>
    <property type="project" value="UniProtKB-UniRule"/>
</dbReference>
<dbReference type="InterPro" id="IPR008847">
    <property type="entry name" value="Suf"/>
</dbReference>
<dbReference type="InterPro" id="IPR003107">
    <property type="entry name" value="HAT"/>
</dbReference>
<comment type="subcellular location">
    <subcellularLocation>
        <location evidence="1">Nucleus</location>
    </subcellularLocation>
</comment>
<feature type="region of interest" description="Disordered" evidence="7">
    <location>
        <begin position="1"/>
        <end position="41"/>
    </location>
</feature>
<dbReference type="STRING" id="35525.A0A0P5SLV3"/>
<dbReference type="PANTHER" id="PTHR17204:SF25">
    <property type="entry name" value="RRM DOMAIN-CONTAINING PROTEIN"/>
    <property type="match status" value="1"/>
</dbReference>
<dbReference type="InterPro" id="IPR012677">
    <property type="entry name" value="Nucleotide-bd_a/b_plait_sf"/>
</dbReference>
<evidence type="ECO:0000256" key="1">
    <source>
        <dbReference type="ARBA" id="ARBA00004123"/>
    </source>
</evidence>
<protein>
    <submittedName>
        <fullName evidence="8">Putative RNA-binding protein 19</fullName>
    </submittedName>
</protein>
<reference evidence="8 9" key="1">
    <citation type="submission" date="2016-03" db="EMBL/GenBank/DDBJ databases">
        <title>EvidentialGene: Evidence-directed Construction of Genes on Genomes.</title>
        <authorList>
            <person name="Gilbert D.G."/>
            <person name="Choi J.-H."/>
            <person name="Mockaitis K."/>
            <person name="Colbourne J."/>
            <person name="Pfrender M."/>
        </authorList>
    </citation>
    <scope>NUCLEOTIDE SEQUENCE [LARGE SCALE GENOMIC DNA]</scope>
    <source>
        <strain evidence="8 9">Xinb3</strain>
        <tissue evidence="8">Complete organism</tissue>
    </source>
</reference>
<dbReference type="GO" id="GO:0005634">
    <property type="term" value="C:nucleus"/>
    <property type="evidence" value="ECO:0007669"/>
    <property type="project" value="UniProtKB-SubCell"/>
</dbReference>
<keyword evidence="2" id="KW-0507">mRNA processing</keyword>
<feature type="compositionally biased region" description="Basic and acidic residues" evidence="7">
    <location>
        <begin position="547"/>
        <end position="571"/>
    </location>
</feature>
<dbReference type="InterPro" id="IPR000504">
    <property type="entry name" value="RRM_dom"/>
</dbReference>